<dbReference type="Pfam" id="PF00586">
    <property type="entry name" value="AIRS"/>
    <property type="match status" value="1"/>
</dbReference>
<protein>
    <recommendedName>
        <fullName evidence="2">Thiamine-monophosphate kinase</fullName>
        <shortName evidence="2">TMP kinase</shortName>
        <shortName evidence="2">Thiamine-phosphate kinase</shortName>
        <ecNumber evidence="2">2.7.4.16</ecNumber>
    </recommendedName>
</protein>
<dbReference type="CDD" id="cd02194">
    <property type="entry name" value="ThiL"/>
    <property type="match status" value="1"/>
</dbReference>
<feature type="binding site" evidence="2">
    <location>
        <position position="51"/>
    </location>
    <ligand>
        <name>substrate</name>
    </ligand>
</feature>
<comment type="caution">
    <text evidence="2">Lacks conserved residue(s) required for the propagation of feature annotation.</text>
</comment>
<feature type="binding site" evidence="2">
    <location>
        <position position="27"/>
    </location>
    <ligand>
        <name>Mg(2+)</name>
        <dbReference type="ChEBI" id="CHEBI:18420"/>
        <label>4</label>
    </ligand>
</feature>
<feature type="binding site" evidence="2">
    <location>
        <position position="119"/>
    </location>
    <ligand>
        <name>Mg(2+)</name>
        <dbReference type="ChEBI" id="CHEBI:18420"/>
        <label>1</label>
    </ligand>
</feature>
<dbReference type="GO" id="GO:0005524">
    <property type="term" value="F:ATP binding"/>
    <property type="evidence" value="ECO:0007669"/>
    <property type="project" value="UniProtKB-UniRule"/>
</dbReference>
<evidence type="ECO:0000259" key="3">
    <source>
        <dbReference type="Pfam" id="PF00586"/>
    </source>
</evidence>
<dbReference type="NCBIfam" id="TIGR01379">
    <property type="entry name" value="thiL"/>
    <property type="match status" value="1"/>
</dbReference>
<dbReference type="Pfam" id="PF02769">
    <property type="entry name" value="AIRS_C"/>
    <property type="match status" value="1"/>
</dbReference>
<comment type="miscellaneous">
    <text evidence="2">Reaction mechanism of ThiL seems to utilize a direct, inline transfer of the gamma-phosphate of ATP to TMP rather than a phosphorylated enzyme intermediate.</text>
</comment>
<dbReference type="PANTHER" id="PTHR30270:SF0">
    <property type="entry name" value="THIAMINE-MONOPHOSPHATE KINASE"/>
    <property type="match status" value="1"/>
</dbReference>
<keyword evidence="1 2" id="KW-0784">Thiamine biosynthesis</keyword>
<feature type="binding site" evidence="2">
    <location>
        <position position="44"/>
    </location>
    <ligand>
        <name>Mg(2+)</name>
        <dbReference type="ChEBI" id="CHEBI:18420"/>
        <label>2</label>
    </ligand>
</feature>
<dbReference type="Proteomes" id="UP000254927">
    <property type="component" value="Unassembled WGS sequence"/>
</dbReference>
<dbReference type="UniPathway" id="UPA00060">
    <property type="reaction ID" value="UER00142"/>
</dbReference>
<dbReference type="GO" id="GO:0000287">
    <property type="term" value="F:magnesium ion binding"/>
    <property type="evidence" value="ECO:0007669"/>
    <property type="project" value="UniProtKB-UniRule"/>
</dbReference>
<feature type="binding site" evidence="2">
    <location>
        <begin position="118"/>
        <end position="119"/>
    </location>
    <ligand>
        <name>ATP</name>
        <dbReference type="ChEBI" id="CHEBI:30616"/>
    </ligand>
</feature>
<accession>A0A378U268</accession>
<dbReference type="InterPro" id="IPR006283">
    <property type="entry name" value="ThiL-like"/>
</dbReference>
<comment type="similarity">
    <text evidence="2">Belongs to the thiamine-monophosphate kinase family.</text>
</comment>
<name>A0A378U268_NEIEL</name>
<feature type="binding site" evidence="2">
    <location>
        <position position="42"/>
    </location>
    <ligand>
        <name>Mg(2+)</name>
        <dbReference type="ChEBI" id="CHEBI:18420"/>
        <label>4</label>
    </ligand>
</feature>
<dbReference type="HAMAP" id="MF_02128">
    <property type="entry name" value="TMP_kinase"/>
    <property type="match status" value="1"/>
</dbReference>
<keyword evidence="2 5" id="KW-0808">Transferase</keyword>
<evidence type="ECO:0000259" key="4">
    <source>
        <dbReference type="Pfam" id="PF02769"/>
    </source>
</evidence>
<keyword evidence="2" id="KW-0547">Nucleotide-binding</keyword>
<evidence type="ECO:0000313" key="5">
    <source>
        <dbReference type="EMBL" id="STZ68550.1"/>
    </source>
</evidence>
<proteinExistence type="inferred from homology"/>
<feature type="binding site" evidence="2">
    <location>
        <position position="72"/>
    </location>
    <ligand>
        <name>Mg(2+)</name>
        <dbReference type="ChEBI" id="CHEBI:18420"/>
        <label>4</label>
    </ligand>
</feature>
<dbReference type="PANTHER" id="PTHR30270">
    <property type="entry name" value="THIAMINE-MONOPHOSPHATE KINASE"/>
    <property type="match status" value="1"/>
</dbReference>
<dbReference type="InterPro" id="IPR010918">
    <property type="entry name" value="PurM-like_C_dom"/>
</dbReference>
<keyword evidence="2 5" id="KW-0418">Kinase</keyword>
<feature type="binding site" evidence="2">
    <location>
        <position position="72"/>
    </location>
    <ligand>
        <name>Mg(2+)</name>
        <dbReference type="ChEBI" id="CHEBI:18420"/>
        <label>3</label>
    </ligand>
</feature>
<organism evidence="5 6">
    <name type="scientific">Neisseria elongata</name>
    <dbReference type="NCBI Taxonomy" id="495"/>
    <lineage>
        <taxon>Bacteria</taxon>
        <taxon>Pseudomonadati</taxon>
        <taxon>Pseudomonadota</taxon>
        <taxon>Betaproteobacteria</taxon>
        <taxon>Neisseriales</taxon>
        <taxon>Neisseriaceae</taxon>
        <taxon>Neisseria</taxon>
    </lineage>
</organism>
<feature type="binding site" evidence="2">
    <location>
        <position position="72"/>
    </location>
    <ligand>
        <name>Mg(2+)</name>
        <dbReference type="ChEBI" id="CHEBI:18420"/>
        <label>2</label>
    </ligand>
</feature>
<dbReference type="EMBL" id="UGQW01000002">
    <property type="protein sequence ID" value="STZ68550.1"/>
    <property type="molecule type" value="Genomic_DNA"/>
</dbReference>
<evidence type="ECO:0000256" key="2">
    <source>
        <dbReference type="HAMAP-Rule" id="MF_02128"/>
    </source>
</evidence>
<comment type="pathway">
    <text evidence="2">Cofactor biosynthesis; thiamine diphosphate biosynthesis; thiamine diphosphate from thiamine phosphate: step 1/1.</text>
</comment>
<feature type="binding site" evidence="2">
    <location>
        <position position="208"/>
    </location>
    <ligand>
        <name>Mg(2+)</name>
        <dbReference type="ChEBI" id="CHEBI:18420"/>
        <label>3</label>
    </ligand>
</feature>
<feature type="binding site" evidence="2">
    <location>
        <position position="211"/>
    </location>
    <ligand>
        <name>Mg(2+)</name>
        <dbReference type="ChEBI" id="CHEBI:18420"/>
        <label>5</label>
    </ligand>
</feature>
<dbReference type="GeneID" id="93353062"/>
<dbReference type="GO" id="GO:0009030">
    <property type="term" value="F:thiamine-phosphate kinase activity"/>
    <property type="evidence" value="ECO:0007669"/>
    <property type="project" value="UniProtKB-UniRule"/>
</dbReference>
<dbReference type="AlphaFoldDB" id="A0A378U268"/>
<evidence type="ECO:0000313" key="6">
    <source>
        <dbReference type="Proteomes" id="UP000254927"/>
    </source>
</evidence>
<dbReference type="Gene3D" id="3.30.1330.10">
    <property type="entry name" value="PurM-like, N-terminal domain"/>
    <property type="match status" value="1"/>
</dbReference>
<sequence length="319" mass="34742">MNEFNFIEQYLIKNQGDSSVLLGIGDDAAIVRPRPDWDLCISSDMLLAGRHFFVDTKPEDLAHKVLSVNLSDMAAMGAVPKWVLLSVALPVLDKDWLKSFCNRFYALCDEYGISLIGGDTTKGDWIFNITIFGEVPKGRGLLRCAAREGDDVWVSGRLGSAAAALQHLLGNFVLPQAVFRQCEQALLRPIPRVGLGQSLLAEAHAAQDISDGLIQDLGHILDASGAGAEIFWQDIPVLPELRDCLSSKQLHQCVLAGGDDYELLFTADAGRRGQIEALARQCGVPVSRIGRVVAGKGIRILDEEGGQIVLEKYGFDHFA</sequence>
<keyword evidence="2" id="KW-0460">Magnesium</keyword>
<dbReference type="SUPFAM" id="SSF56042">
    <property type="entry name" value="PurM C-terminal domain-like"/>
    <property type="match status" value="1"/>
</dbReference>
<feature type="binding site" evidence="2">
    <location>
        <position position="210"/>
    </location>
    <ligand>
        <name>ATP</name>
        <dbReference type="ChEBI" id="CHEBI:30616"/>
    </ligand>
</feature>
<dbReference type="InterPro" id="IPR036676">
    <property type="entry name" value="PurM-like_C_sf"/>
</dbReference>
<dbReference type="InterPro" id="IPR016188">
    <property type="entry name" value="PurM-like_N"/>
</dbReference>
<reference evidence="5 6" key="1">
    <citation type="submission" date="2018-06" db="EMBL/GenBank/DDBJ databases">
        <authorList>
            <consortium name="Pathogen Informatics"/>
            <person name="Doyle S."/>
        </authorList>
    </citation>
    <scope>NUCLEOTIDE SEQUENCE [LARGE SCALE GENOMIC DNA]</scope>
    <source>
        <strain evidence="5 6">NCTC10660</strain>
    </source>
</reference>
<feature type="binding site" evidence="2">
    <location>
        <position position="143"/>
    </location>
    <ligand>
        <name>ATP</name>
        <dbReference type="ChEBI" id="CHEBI:30616"/>
    </ligand>
</feature>
<dbReference type="GO" id="GO:0009229">
    <property type="term" value="P:thiamine diphosphate biosynthetic process"/>
    <property type="evidence" value="ECO:0007669"/>
    <property type="project" value="UniProtKB-UniRule"/>
</dbReference>
<dbReference type="InterPro" id="IPR036921">
    <property type="entry name" value="PurM-like_N_sf"/>
</dbReference>
<feature type="binding site" evidence="2">
    <location>
        <position position="27"/>
    </location>
    <ligand>
        <name>Mg(2+)</name>
        <dbReference type="ChEBI" id="CHEBI:18420"/>
        <label>3</label>
    </ligand>
</feature>
<dbReference type="Gene3D" id="3.90.650.10">
    <property type="entry name" value="PurM-like C-terminal domain"/>
    <property type="match status" value="1"/>
</dbReference>
<keyword evidence="2" id="KW-0067">ATP-binding</keyword>
<feature type="domain" description="PurM-like N-terminal" evidence="3">
    <location>
        <begin position="25"/>
        <end position="135"/>
    </location>
</feature>
<feature type="binding site" evidence="2">
    <location>
        <position position="315"/>
    </location>
    <ligand>
        <name>substrate</name>
    </ligand>
</feature>
<dbReference type="PIRSF" id="PIRSF005303">
    <property type="entry name" value="Thiam_monoph_kin"/>
    <property type="match status" value="1"/>
</dbReference>
<feature type="binding site" evidence="2">
    <location>
        <position position="44"/>
    </location>
    <ligand>
        <name>Mg(2+)</name>
        <dbReference type="ChEBI" id="CHEBI:18420"/>
        <label>1</label>
    </ligand>
</feature>
<keyword evidence="2" id="KW-0479">Metal-binding</keyword>
<dbReference type="SUPFAM" id="SSF55326">
    <property type="entry name" value="PurM N-terminal domain-like"/>
    <property type="match status" value="1"/>
</dbReference>
<evidence type="ECO:0000256" key="1">
    <source>
        <dbReference type="ARBA" id="ARBA00022977"/>
    </source>
</evidence>
<dbReference type="EC" id="2.7.4.16" evidence="2"/>
<dbReference type="RefSeq" id="WP_074895086.1">
    <property type="nucleotide sequence ID" value="NZ_CAJPMF010000012.1"/>
</dbReference>
<comment type="catalytic activity">
    <reaction evidence="2">
        <text>thiamine phosphate + ATP = thiamine diphosphate + ADP</text>
        <dbReference type="Rhea" id="RHEA:15913"/>
        <dbReference type="ChEBI" id="CHEBI:30616"/>
        <dbReference type="ChEBI" id="CHEBI:37575"/>
        <dbReference type="ChEBI" id="CHEBI:58937"/>
        <dbReference type="ChEBI" id="CHEBI:456216"/>
        <dbReference type="EC" id="2.7.4.16"/>
    </reaction>
</comment>
<gene>
    <name evidence="2 5" type="primary">thiL</name>
    <name evidence="5" type="ORF">NCTC10660_02074</name>
</gene>
<feature type="domain" description="PurM-like C-terminal" evidence="4">
    <location>
        <begin position="148"/>
        <end position="300"/>
    </location>
</feature>
<dbReference type="GO" id="GO:0009228">
    <property type="term" value="P:thiamine biosynthetic process"/>
    <property type="evidence" value="ECO:0007669"/>
    <property type="project" value="UniProtKB-KW"/>
</dbReference>
<feature type="binding site" evidence="2">
    <location>
        <position position="259"/>
    </location>
    <ligand>
        <name>substrate</name>
    </ligand>
</feature>
<comment type="function">
    <text evidence="2">Catalyzes the ATP-dependent phosphorylation of thiamine-monophosphate (TMP) to form thiamine-pyrophosphate (TPP), the active form of vitamin B1.</text>
</comment>
<feature type="binding site" evidence="2">
    <location>
        <position position="43"/>
    </location>
    <ligand>
        <name>Mg(2+)</name>
        <dbReference type="ChEBI" id="CHEBI:18420"/>
        <label>1</label>
    </ligand>
</feature>